<evidence type="ECO:0000256" key="5">
    <source>
        <dbReference type="ARBA" id="ARBA00022741"/>
    </source>
</evidence>
<name>A0AAP5TD29_9LACO</name>
<evidence type="ECO:0000313" key="13">
    <source>
        <dbReference type="EMBL" id="OAD64173.1"/>
    </source>
</evidence>
<organism evidence="12 15">
    <name type="scientific">Pediococcus parvulus</name>
    <dbReference type="NCBI Taxonomy" id="54062"/>
    <lineage>
        <taxon>Bacteria</taxon>
        <taxon>Bacillati</taxon>
        <taxon>Bacillota</taxon>
        <taxon>Bacilli</taxon>
        <taxon>Lactobacillales</taxon>
        <taxon>Lactobacillaceae</taxon>
        <taxon>Pediococcus</taxon>
    </lineage>
</organism>
<dbReference type="Pfam" id="PF02786">
    <property type="entry name" value="CPSase_L_D2"/>
    <property type="match status" value="1"/>
</dbReference>
<keyword evidence="6 9" id="KW-0067">ATP-binding</keyword>
<dbReference type="FunFam" id="3.30.1490.20:FF:000003">
    <property type="entry name" value="acetyl-CoA carboxylase isoform X1"/>
    <property type="match status" value="1"/>
</dbReference>
<dbReference type="InterPro" id="IPR011054">
    <property type="entry name" value="Rudment_hybrid_motif"/>
</dbReference>
<dbReference type="RefSeq" id="WP_068806224.1">
    <property type="nucleotide sequence ID" value="NZ_LXND01000042.1"/>
</dbReference>
<comment type="cofactor">
    <cofactor evidence="1">
        <name>Mn(2+)</name>
        <dbReference type="ChEBI" id="CHEBI:29035"/>
    </cofactor>
</comment>
<evidence type="ECO:0000256" key="4">
    <source>
        <dbReference type="ARBA" id="ARBA00022598"/>
    </source>
</evidence>
<dbReference type="PANTHER" id="PTHR18866">
    <property type="entry name" value="CARBOXYLASE:PYRUVATE/ACETYL-COA/PROPIONYL-COA CARBOXYLASE"/>
    <property type="match status" value="1"/>
</dbReference>
<evidence type="ECO:0000256" key="8">
    <source>
        <dbReference type="ARBA" id="ARBA00023267"/>
    </source>
</evidence>
<dbReference type="PROSITE" id="PS00866">
    <property type="entry name" value="CPSASE_1"/>
    <property type="match status" value="1"/>
</dbReference>
<evidence type="ECO:0000313" key="14">
    <source>
        <dbReference type="Proteomes" id="UP000077280"/>
    </source>
</evidence>
<comment type="caution">
    <text evidence="12">The sequence shown here is derived from an EMBL/GenBank/DDBJ whole genome shotgun (WGS) entry which is preliminary data.</text>
</comment>
<dbReference type="GO" id="GO:0004075">
    <property type="term" value="F:biotin carboxylase activity"/>
    <property type="evidence" value="ECO:0007669"/>
    <property type="project" value="UniProtKB-EC"/>
</dbReference>
<dbReference type="InterPro" id="IPR005482">
    <property type="entry name" value="Biotin_COase_C"/>
</dbReference>
<dbReference type="Pfam" id="PF02785">
    <property type="entry name" value="Biotin_carb_C"/>
    <property type="match status" value="1"/>
</dbReference>
<keyword evidence="14" id="KW-1185">Reference proteome</keyword>
<dbReference type="InterPro" id="IPR005481">
    <property type="entry name" value="BC-like_N"/>
</dbReference>
<keyword evidence="7" id="KW-0464">Manganese</keyword>
<dbReference type="SUPFAM" id="SSF51246">
    <property type="entry name" value="Rudiment single hybrid motif"/>
    <property type="match status" value="1"/>
</dbReference>
<evidence type="ECO:0000256" key="7">
    <source>
        <dbReference type="ARBA" id="ARBA00023211"/>
    </source>
</evidence>
<dbReference type="EC" id="6.3.4.14" evidence="3"/>
<dbReference type="Gene3D" id="3.30.470.20">
    <property type="entry name" value="ATP-grasp fold, B domain"/>
    <property type="match status" value="1"/>
</dbReference>
<dbReference type="PROSITE" id="PS50979">
    <property type="entry name" value="BC"/>
    <property type="match status" value="1"/>
</dbReference>
<dbReference type="SUPFAM" id="SSF56059">
    <property type="entry name" value="Glutathione synthetase ATP-binding domain-like"/>
    <property type="match status" value="1"/>
</dbReference>
<protein>
    <recommendedName>
        <fullName evidence="3">biotin carboxylase</fullName>
        <ecNumber evidence="3">6.3.4.14</ecNumber>
    </recommendedName>
</protein>
<evidence type="ECO:0000259" key="11">
    <source>
        <dbReference type="PROSITE" id="PS50979"/>
    </source>
</evidence>
<dbReference type="InterPro" id="IPR011764">
    <property type="entry name" value="Biotin_carboxylation_dom"/>
</dbReference>
<dbReference type="PANTHER" id="PTHR18866:SF33">
    <property type="entry name" value="METHYLCROTONOYL-COA CARBOXYLASE SUBUNIT ALPHA, MITOCHONDRIAL-RELATED"/>
    <property type="match status" value="1"/>
</dbReference>
<proteinExistence type="predicted"/>
<dbReference type="FunFam" id="3.40.50.20:FF:000010">
    <property type="entry name" value="Propionyl-CoA carboxylase subunit alpha"/>
    <property type="match status" value="1"/>
</dbReference>
<dbReference type="Gene3D" id="3.30.1490.20">
    <property type="entry name" value="ATP-grasp fold, A domain"/>
    <property type="match status" value="1"/>
</dbReference>
<dbReference type="InterPro" id="IPR011761">
    <property type="entry name" value="ATP-grasp"/>
</dbReference>
<feature type="domain" description="Biotin carboxylation" evidence="11">
    <location>
        <begin position="1"/>
        <end position="439"/>
    </location>
</feature>
<reference evidence="13 14" key="1">
    <citation type="submission" date="2016-05" db="EMBL/GenBank/DDBJ databases">
        <title>Draft genome sequence of Pediococcus parvulus 2.6, a probiotic beta-glucan producer strain.</title>
        <authorList>
            <person name="Mohedano M.L."/>
            <person name="Perez-Ramos A."/>
            <person name="Duenas M.T."/>
            <person name="Lamontanara A."/>
            <person name="Orru L."/>
            <person name="Spano G."/>
            <person name="Capozzi V."/>
            <person name="Lopez P."/>
        </authorList>
    </citation>
    <scope>NUCLEOTIDE SEQUENCE [LARGE SCALE GENOMIC DNA]</scope>
    <source>
        <strain evidence="13 14">2.6</strain>
    </source>
</reference>
<evidence type="ECO:0000256" key="9">
    <source>
        <dbReference type="PROSITE-ProRule" id="PRU00409"/>
    </source>
</evidence>
<evidence type="ECO:0000256" key="1">
    <source>
        <dbReference type="ARBA" id="ARBA00001936"/>
    </source>
</evidence>
<evidence type="ECO:0000313" key="12">
    <source>
        <dbReference type="EMBL" id="MDV7694421.1"/>
    </source>
</evidence>
<keyword evidence="4" id="KW-0436">Ligase</keyword>
<dbReference type="AlphaFoldDB" id="A0AAP5TD29"/>
<dbReference type="EMBL" id="WERX01000016">
    <property type="protein sequence ID" value="MDV7694421.1"/>
    <property type="molecule type" value="Genomic_DNA"/>
</dbReference>
<dbReference type="PROSITE" id="PS50975">
    <property type="entry name" value="ATP_GRASP"/>
    <property type="match status" value="1"/>
</dbReference>
<dbReference type="InterPro" id="IPR005479">
    <property type="entry name" value="CPAse_ATP-bd"/>
</dbReference>
<evidence type="ECO:0000256" key="6">
    <source>
        <dbReference type="ARBA" id="ARBA00022840"/>
    </source>
</evidence>
<sequence length="447" mass="49823">MFKKVLIANRGEIAVRIIKACHQLNIVAVAVYSTADRQAQFVRLADESVCIGPASAKNPYLNREAILMAGINTNADAVHPGYGFLSEDELFAQMCEECGMTWIGPQASLIHDFSDKTNSRRIAKQRGLPIIPGSGMITSETQLYDQANKLGYPILLKASHGGGGKGIRMAHSAKELFAKYQIVKEEADSSFLDGSIYLERDFEDARHIEVQVLGLPDKLLILGDRDCSLQRHRQKIIEESNASVLTKPERQELYKLVHQLLDDANYQSLGTVEFLLVQHQFYFLEMNTRLQVEHGITEETSGVDIVQAQIKASAHNSLGFSYVTFDGHAIECRLNAENDLTNFVFETGKLQTFLMPTGVRVDTGLQSGDKVTPFYDRLLAKIIVYAPDRDQAIRQMQKALSQVEVCGIGTNLTELKCVVASQKFVTDQYDIHSVGKLMEESNHESYA</sequence>
<dbReference type="InterPro" id="IPR016185">
    <property type="entry name" value="PreATP-grasp_dom_sf"/>
</dbReference>
<keyword evidence="5 9" id="KW-0547">Nucleotide-binding</keyword>
<evidence type="ECO:0000259" key="10">
    <source>
        <dbReference type="PROSITE" id="PS50975"/>
    </source>
</evidence>
<dbReference type="Proteomes" id="UP000077280">
    <property type="component" value="Unassembled WGS sequence"/>
</dbReference>
<comment type="cofactor">
    <cofactor evidence="2">
        <name>Mg(2+)</name>
        <dbReference type="ChEBI" id="CHEBI:18420"/>
    </cofactor>
</comment>
<dbReference type="InterPro" id="IPR013815">
    <property type="entry name" value="ATP_grasp_subdomain_1"/>
</dbReference>
<reference evidence="12" key="2">
    <citation type="submission" date="2019-10" db="EMBL/GenBank/DDBJ databases">
        <title>Malate fermentation in French cider.</title>
        <authorList>
            <person name="Cousin F.J."/>
            <person name="Medina Fernandez S."/>
            <person name="Misery B."/>
            <person name="Laplace J.-M."/>
            <person name="Cretenet M."/>
        </authorList>
    </citation>
    <scope>NUCLEOTIDE SEQUENCE</scope>
    <source>
        <strain evidence="12">UCMA15901</strain>
    </source>
</reference>
<dbReference type="SUPFAM" id="SSF52440">
    <property type="entry name" value="PreATP-grasp domain"/>
    <property type="match status" value="1"/>
</dbReference>
<dbReference type="PROSITE" id="PS00867">
    <property type="entry name" value="CPSASE_2"/>
    <property type="match status" value="1"/>
</dbReference>
<evidence type="ECO:0000256" key="3">
    <source>
        <dbReference type="ARBA" id="ARBA00013263"/>
    </source>
</evidence>
<dbReference type="GO" id="GO:0005524">
    <property type="term" value="F:ATP binding"/>
    <property type="evidence" value="ECO:0007669"/>
    <property type="project" value="UniProtKB-UniRule"/>
</dbReference>
<dbReference type="SMART" id="SM00878">
    <property type="entry name" value="Biotin_carb_C"/>
    <property type="match status" value="1"/>
</dbReference>
<accession>A0AAP5TD29</accession>
<dbReference type="Gene3D" id="3.40.50.20">
    <property type="match status" value="1"/>
</dbReference>
<dbReference type="InterPro" id="IPR050856">
    <property type="entry name" value="Biotin_carboxylase_complex"/>
</dbReference>
<dbReference type="Proteomes" id="UP001275867">
    <property type="component" value="Unassembled WGS sequence"/>
</dbReference>
<dbReference type="GO" id="GO:0046872">
    <property type="term" value="F:metal ion binding"/>
    <property type="evidence" value="ECO:0007669"/>
    <property type="project" value="InterPro"/>
</dbReference>
<keyword evidence="8" id="KW-0092">Biotin</keyword>
<feature type="domain" description="ATP-grasp" evidence="10">
    <location>
        <begin position="120"/>
        <end position="314"/>
    </location>
</feature>
<evidence type="ECO:0000256" key="2">
    <source>
        <dbReference type="ARBA" id="ARBA00001946"/>
    </source>
</evidence>
<dbReference type="EMBL" id="LXND01000042">
    <property type="protein sequence ID" value="OAD64173.1"/>
    <property type="molecule type" value="Genomic_DNA"/>
</dbReference>
<evidence type="ECO:0000313" key="15">
    <source>
        <dbReference type="Proteomes" id="UP001275867"/>
    </source>
</evidence>
<dbReference type="Pfam" id="PF00289">
    <property type="entry name" value="Biotin_carb_N"/>
    <property type="match status" value="1"/>
</dbReference>
<gene>
    <name evidence="13" type="ORF">A7K95_06150</name>
    <name evidence="12" type="ORF">GA842_05945</name>
</gene>